<name>A0A9W6MAA1_9ACTN</name>
<reference evidence="2" key="1">
    <citation type="journal article" date="2014" name="Int. J. Syst. Evol. Microbiol.">
        <title>Complete genome sequence of Corynebacterium casei LMG S-19264T (=DSM 44701T), isolated from a smear-ripened cheese.</title>
        <authorList>
            <consortium name="US DOE Joint Genome Institute (JGI-PGF)"/>
            <person name="Walter F."/>
            <person name="Albersmeier A."/>
            <person name="Kalinowski J."/>
            <person name="Ruckert C."/>
        </authorList>
    </citation>
    <scope>NUCLEOTIDE SEQUENCE</scope>
    <source>
        <strain evidence="2">VKM Ac-2007</strain>
    </source>
</reference>
<reference evidence="2" key="2">
    <citation type="submission" date="2023-01" db="EMBL/GenBank/DDBJ databases">
        <authorList>
            <person name="Sun Q."/>
            <person name="Evtushenko L."/>
        </authorList>
    </citation>
    <scope>NUCLEOTIDE SEQUENCE</scope>
    <source>
        <strain evidence="2">VKM Ac-2007</strain>
    </source>
</reference>
<dbReference type="RefSeq" id="WP_271215656.1">
    <property type="nucleotide sequence ID" value="NZ_BAAAVD010000006.1"/>
</dbReference>
<gene>
    <name evidence="2" type="ORF">GCM10017600_04940</name>
</gene>
<dbReference type="Pfam" id="PF00144">
    <property type="entry name" value="Beta-lactamase"/>
    <property type="match status" value="1"/>
</dbReference>
<sequence>MPEISGTTAPGFEGVREAFAANLAGGQEVGAAVGVYLHGRKVVDLWGGIADPGTGRRWERDTLQVVFSTTKGITAACAHLLAQRGELDLDAPVAEYWPEFAANGKDRIPVRWLLTHQAGLPAIDHPITPAEAIAWHPMTTALAAQRPSWEPGAEHGYHAHTYGWLVGEVVRRVTGRSLGTFLAEEIAAPLGLDLWIGLPKTERHRVSRIVAAPLDLDALARIDLDALPEPAREMMRAYADPTSLTMRSMSVVTPMLNHDDPDEQSAEMPSTNGVCTARALARFYAALIGEVDGHRVLTPDTLAAATAEQVSGVDRVLRVPVRLGTGFGLPTPDAFWYSPTAFGFPGYGGSLGFADPALGLAFGYVMNHIREGVPDRRAAALLEAVHSAIKTRA</sequence>
<dbReference type="PANTHER" id="PTHR43319:SF3">
    <property type="entry name" value="BETA-LACTAMASE-RELATED DOMAIN-CONTAINING PROTEIN"/>
    <property type="match status" value="1"/>
</dbReference>
<dbReference type="AlphaFoldDB" id="A0A9W6MAA1"/>
<dbReference type="InterPro" id="IPR001466">
    <property type="entry name" value="Beta-lactam-related"/>
</dbReference>
<keyword evidence="3" id="KW-1185">Reference proteome</keyword>
<proteinExistence type="predicted"/>
<dbReference type="PANTHER" id="PTHR43319">
    <property type="entry name" value="BETA-LACTAMASE-RELATED"/>
    <property type="match status" value="1"/>
</dbReference>
<dbReference type="Gene3D" id="3.40.710.10">
    <property type="entry name" value="DD-peptidase/beta-lactamase superfamily"/>
    <property type="match status" value="1"/>
</dbReference>
<dbReference type="Proteomes" id="UP001143474">
    <property type="component" value="Unassembled WGS sequence"/>
</dbReference>
<dbReference type="InterPro" id="IPR052907">
    <property type="entry name" value="Beta-lactamase/esterase"/>
</dbReference>
<feature type="domain" description="Beta-lactamase-related" evidence="1">
    <location>
        <begin position="16"/>
        <end position="380"/>
    </location>
</feature>
<accession>A0A9W6MAA1</accession>
<dbReference type="EMBL" id="BSEV01000001">
    <property type="protein sequence ID" value="GLK07089.1"/>
    <property type="molecule type" value="Genomic_DNA"/>
</dbReference>
<protein>
    <submittedName>
        <fullName evidence="2">Esterase</fullName>
    </submittedName>
</protein>
<organism evidence="2 3">
    <name type="scientific">Streptosporangium carneum</name>
    <dbReference type="NCBI Taxonomy" id="47481"/>
    <lineage>
        <taxon>Bacteria</taxon>
        <taxon>Bacillati</taxon>
        <taxon>Actinomycetota</taxon>
        <taxon>Actinomycetes</taxon>
        <taxon>Streptosporangiales</taxon>
        <taxon>Streptosporangiaceae</taxon>
        <taxon>Streptosporangium</taxon>
    </lineage>
</organism>
<evidence type="ECO:0000259" key="1">
    <source>
        <dbReference type="Pfam" id="PF00144"/>
    </source>
</evidence>
<dbReference type="InterPro" id="IPR012338">
    <property type="entry name" value="Beta-lactam/transpept-like"/>
</dbReference>
<evidence type="ECO:0000313" key="3">
    <source>
        <dbReference type="Proteomes" id="UP001143474"/>
    </source>
</evidence>
<dbReference type="SUPFAM" id="SSF56601">
    <property type="entry name" value="beta-lactamase/transpeptidase-like"/>
    <property type="match status" value="1"/>
</dbReference>
<comment type="caution">
    <text evidence="2">The sequence shown here is derived from an EMBL/GenBank/DDBJ whole genome shotgun (WGS) entry which is preliminary data.</text>
</comment>
<evidence type="ECO:0000313" key="2">
    <source>
        <dbReference type="EMBL" id="GLK07089.1"/>
    </source>
</evidence>